<feature type="compositionally biased region" description="Polar residues" evidence="1">
    <location>
        <begin position="12"/>
        <end position="39"/>
    </location>
</feature>
<protein>
    <submittedName>
        <fullName evidence="2">Uncharacterized protein</fullName>
    </submittedName>
</protein>
<feature type="region of interest" description="Disordered" evidence="1">
    <location>
        <begin position="1"/>
        <end position="50"/>
    </location>
</feature>
<name>A0A6A5UBG3_9PLEO</name>
<organism evidence="2 3">
    <name type="scientific">Byssothecium circinans</name>
    <dbReference type="NCBI Taxonomy" id="147558"/>
    <lineage>
        <taxon>Eukaryota</taxon>
        <taxon>Fungi</taxon>
        <taxon>Dikarya</taxon>
        <taxon>Ascomycota</taxon>
        <taxon>Pezizomycotina</taxon>
        <taxon>Dothideomycetes</taxon>
        <taxon>Pleosporomycetidae</taxon>
        <taxon>Pleosporales</taxon>
        <taxon>Massarineae</taxon>
        <taxon>Massarinaceae</taxon>
        <taxon>Byssothecium</taxon>
    </lineage>
</organism>
<reference evidence="2" key="1">
    <citation type="journal article" date="2020" name="Stud. Mycol.">
        <title>101 Dothideomycetes genomes: a test case for predicting lifestyles and emergence of pathogens.</title>
        <authorList>
            <person name="Haridas S."/>
            <person name="Albert R."/>
            <person name="Binder M."/>
            <person name="Bloem J."/>
            <person name="Labutti K."/>
            <person name="Salamov A."/>
            <person name="Andreopoulos B."/>
            <person name="Baker S."/>
            <person name="Barry K."/>
            <person name="Bills G."/>
            <person name="Bluhm B."/>
            <person name="Cannon C."/>
            <person name="Castanera R."/>
            <person name="Culley D."/>
            <person name="Daum C."/>
            <person name="Ezra D."/>
            <person name="Gonzalez J."/>
            <person name="Henrissat B."/>
            <person name="Kuo A."/>
            <person name="Liang C."/>
            <person name="Lipzen A."/>
            <person name="Lutzoni F."/>
            <person name="Magnuson J."/>
            <person name="Mondo S."/>
            <person name="Nolan M."/>
            <person name="Ohm R."/>
            <person name="Pangilinan J."/>
            <person name="Park H.-J."/>
            <person name="Ramirez L."/>
            <person name="Alfaro M."/>
            <person name="Sun H."/>
            <person name="Tritt A."/>
            <person name="Yoshinaga Y."/>
            <person name="Zwiers L.-H."/>
            <person name="Turgeon B."/>
            <person name="Goodwin S."/>
            <person name="Spatafora J."/>
            <person name="Crous P."/>
            <person name="Grigoriev I."/>
        </authorList>
    </citation>
    <scope>NUCLEOTIDE SEQUENCE</scope>
    <source>
        <strain evidence="2">CBS 675.92</strain>
    </source>
</reference>
<sequence length="140" mass="15735">MDVPTKQHGPQKPSTGTDSPTRLQPLSNNAMPNPTSCELSTPPFLPNVKRQNANPLHTLYFRQRSASGTSTFDKAQPPQHLHSTKPSHIRQSRAHMRPTREPCGSYCRILRRLKHMTWRDSSDGRRVRPLPAPGPRCLAA</sequence>
<dbReference type="Proteomes" id="UP000800035">
    <property type="component" value="Unassembled WGS sequence"/>
</dbReference>
<dbReference type="EMBL" id="ML976981">
    <property type="protein sequence ID" value="KAF1961142.1"/>
    <property type="molecule type" value="Genomic_DNA"/>
</dbReference>
<feature type="compositionally biased region" description="Basic residues" evidence="1">
    <location>
        <begin position="82"/>
        <end position="97"/>
    </location>
</feature>
<proteinExistence type="predicted"/>
<accession>A0A6A5UBG3</accession>
<keyword evidence="3" id="KW-1185">Reference proteome</keyword>
<gene>
    <name evidence="2" type="ORF">CC80DRAFT_488489</name>
</gene>
<feature type="region of interest" description="Disordered" evidence="1">
    <location>
        <begin position="67"/>
        <end position="101"/>
    </location>
</feature>
<evidence type="ECO:0000256" key="1">
    <source>
        <dbReference type="SAM" id="MobiDB-lite"/>
    </source>
</evidence>
<evidence type="ECO:0000313" key="2">
    <source>
        <dbReference type="EMBL" id="KAF1961142.1"/>
    </source>
</evidence>
<dbReference type="AlphaFoldDB" id="A0A6A5UBG3"/>
<evidence type="ECO:0000313" key="3">
    <source>
        <dbReference type="Proteomes" id="UP000800035"/>
    </source>
</evidence>
<feature type="region of interest" description="Disordered" evidence="1">
    <location>
        <begin position="120"/>
        <end position="140"/>
    </location>
</feature>